<dbReference type="GO" id="GO:0005829">
    <property type="term" value="C:cytosol"/>
    <property type="evidence" value="ECO:0007669"/>
    <property type="project" value="TreeGrafter"/>
</dbReference>
<protein>
    <recommendedName>
        <fullName evidence="4">GDP-mannose pyrophosphatase</fullName>
    </recommendedName>
    <alternativeName>
        <fullName evidence="6">GDP-mannose hydrolase</fullName>
    </alternativeName>
    <alternativeName>
        <fullName evidence="7">GDPMK</fullName>
    </alternativeName>
</protein>
<dbReference type="PANTHER" id="PTHR11839:SF18">
    <property type="entry name" value="NUDIX HYDROLASE DOMAIN-CONTAINING PROTEIN"/>
    <property type="match status" value="1"/>
</dbReference>
<dbReference type="AlphaFoldDB" id="A0A2W5EX07"/>
<evidence type="ECO:0000256" key="7">
    <source>
        <dbReference type="ARBA" id="ARBA00032272"/>
    </source>
</evidence>
<comment type="caution">
    <text evidence="9">The sequence shown here is derived from an EMBL/GenBank/DDBJ whole genome shotgun (WGS) entry which is preliminary data.</text>
</comment>
<evidence type="ECO:0000256" key="1">
    <source>
        <dbReference type="ARBA" id="ARBA00000847"/>
    </source>
</evidence>
<comment type="cofactor">
    <cofactor evidence="2">
        <name>Mg(2+)</name>
        <dbReference type="ChEBI" id="CHEBI:18420"/>
    </cofactor>
</comment>
<evidence type="ECO:0000256" key="2">
    <source>
        <dbReference type="ARBA" id="ARBA00001946"/>
    </source>
</evidence>
<evidence type="ECO:0000256" key="3">
    <source>
        <dbReference type="ARBA" id="ARBA00007275"/>
    </source>
</evidence>
<evidence type="ECO:0000313" key="10">
    <source>
        <dbReference type="Proteomes" id="UP000249645"/>
    </source>
</evidence>
<keyword evidence="5" id="KW-0378">Hydrolase</keyword>
<gene>
    <name evidence="9" type="ORF">DI598_12785</name>
</gene>
<dbReference type="EMBL" id="QFOI01000247">
    <property type="protein sequence ID" value="PZP45850.1"/>
    <property type="molecule type" value="Genomic_DNA"/>
</dbReference>
<dbReference type="PANTHER" id="PTHR11839">
    <property type="entry name" value="UDP/ADP-SUGAR PYROPHOSPHATASE"/>
    <property type="match status" value="1"/>
</dbReference>
<dbReference type="Pfam" id="PF00293">
    <property type="entry name" value="NUDIX"/>
    <property type="match status" value="1"/>
</dbReference>
<evidence type="ECO:0000313" key="9">
    <source>
        <dbReference type="EMBL" id="PZP45850.1"/>
    </source>
</evidence>
<dbReference type="InterPro" id="IPR015797">
    <property type="entry name" value="NUDIX_hydrolase-like_dom_sf"/>
</dbReference>
<accession>A0A2W5EX07</accession>
<name>A0A2W5EX07_9SPHI</name>
<dbReference type="Proteomes" id="UP000249645">
    <property type="component" value="Unassembled WGS sequence"/>
</dbReference>
<dbReference type="PROSITE" id="PS51462">
    <property type="entry name" value="NUDIX"/>
    <property type="match status" value="1"/>
</dbReference>
<dbReference type="Gene3D" id="3.90.79.10">
    <property type="entry name" value="Nucleoside Triphosphate Pyrophosphohydrolase"/>
    <property type="match status" value="1"/>
</dbReference>
<dbReference type="CDD" id="cd24161">
    <property type="entry name" value="NUDIX_ADPRase_Ndx2"/>
    <property type="match status" value="1"/>
</dbReference>
<dbReference type="GO" id="GO:0019693">
    <property type="term" value="P:ribose phosphate metabolic process"/>
    <property type="evidence" value="ECO:0007669"/>
    <property type="project" value="TreeGrafter"/>
</dbReference>
<dbReference type="SUPFAM" id="SSF55811">
    <property type="entry name" value="Nudix"/>
    <property type="match status" value="1"/>
</dbReference>
<comment type="similarity">
    <text evidence="3">Belongs to the Nudix hydrolase family. NudK subfamily.</text>
</comment>
<reference evidence="9 10" key="1">
    <citation type="submission" date="2017-11" db="EMBL/GenBank/DDBJ databases">
        <title>Infants hospitalized years apart are colonized by the same room-sourced microbial strains.</title>
        <authorList>
            <person name="Brooks B."/>
            <person name="Olm M.R."/>
            <person name="Firek B.A."/>
            <person name="Baker R."/>
            <person name="Thomas B.C."/>
            <person name="Morowitz M.J."/>
            <person name="Banfield J.F."/>
        </authorList>
    </citation>
    <scope>NUCLEOTIDE SEQUENCE [LARGE SCALE GENOMIC DNA]</scope>
    <source>
        <strain evidence="9">S2_009_000_R2_76</strain>
    </source>
</reference>
<evidence type="ECO:0000259" key="8">
    <source>
        <dbReference type="PROSITE" id="PS51462"/>
    </source>
</evidence>
<comment type="catalytic activity">
    <reaction evidence="1">
        <text>GDP-alpha-D-mannose + H2O = alpha-D-mannose 1-phosphate + GMP + 2 H(+)</text>
        <dbReference type="Rhea" id="RHEA:27978"/>
        <dbReference type="ChEBI" id="CHEBI:15377"/>
        <dbReference type="ChEBI" id="CHEBI:15378"/>
        <dbReference type="ChEBI" id="CHEBI:57527"/>
        <dbReference type="ChEBI" id="CHEBI:58115"/>
        <dbReference type="ChEBI" id="CHEBI:58409"/>
    </reaction>
</comment>
<dbReference type="GO" id="GO:0006753">
    <property type="term" value="P:nucleoside phosphate metabolic process"/>
    <property type="evidence" value="ECO:0007669"/>
    <property type="project" value="TreeGrafter"/>
</dbReference>
<proteinExistence type="inferred from homology"/>
<evidence type="ECO:0000256" key="4">
    <source>
        <dbReference type="ARBA" id="ARBA00016377"/>
    </source>
</evidence>
<dbReference type="GO" id="GO:0016787">
    <property type="term" value="F:hydrolase activity"/>
    <property type="evidence" value="ECO:0007669"/>
    <property type="project" value="UniProtKB-KW"/>
</dbReference>
<dbReference type="InterPro" id="IPR000086">
    <property type="entry name" value="NUDIX_hydrolase_dom"/>
</dbReference>
<dbReference type="InterPro" id="IPR020084">
    <property type="entry name" value="NUDIX_hydrolase_CS"/>
</dbReference>
<dbReference type="PROSITE" id="PS00893">
    <property type="entry name" value="NUDIX_BOX"/>
    <property type="match status" value="1"/>
</dbReference>
<evidence type="ECO:0000256" key="5">
    <source>
        <dbReference type="ARBA" id="ARBA00022801"/>
    </source>
</evidence>
<sequence length="185" mass="21121">METNKNPWKILDSKHIYENPWLSLTEYQVINPAGNPGIYGKVHFKNRAIGIVALDEADNIYLVGQYRFSIDQYTWELPEGGGLFDETPLDTAKRELQEETGLKAENWEELLIIHPSNSVTDEIGYVFLATGLSQHETNFDDTEDLRTRKIPFDIVLEEVMTGKITDSLTMAAILKLQVMRSQEKS</sequence>
<feature type="domain" description="Nudix hydrolase" evidence="8">
    <location>
        <begin position="44"/>
        <end position="172"/>
    </location>
</feature>
<organism evidence="9 10">
    <name type="scientific">Pseudopedobacter saltans</name>
    <dbReference type="NCBI Taxonomy" id="151895"/>
    <lineage>
        <taxon>Bacteria</taxon>
        <taxon>Pseudomonadati</taxon>
        <taxon>Bacteroidota</taxon>
        <taxon>Sphingobacteriia</taxon>
        <taxon>Sphingobacteriales</taxon>
        <taxon>Sphingobacteriaceae</taxon>
        <taxon>Pseudopedobacter</taxon>
    </lineage>
</organism>
<evidence type="ECO:0000256" key="6">
    <source>
        <dbReference type="ARBA" id="ARBA00032162"/>
    </source>
</evidence>